<evidence type="ECO:0000256" key="1">
    <source>
        <dbReference type="SAM" id="Phobius"/>
    </source>
</evidence>
<proteinExistence type="predicted"/>
<feature type="transmembrane region" description="Helical" evidence="1">
    <location>
        <begin position="35"/>
        <end position="53"/>
    </location>
</feature>
<accession>A0A9X2WWJ1</accession>
<dbReference type="Proteomes" id="UP001155604">
    <property type="component" value="Unassembled WGS sequence"/>
</dbReference>
<feature type="transmembrane region" description="Helical" evidence="1">
    <location>
        <begin position="105"/>
        <end position="128"/>
    </location>
</feature>
<protein>
    <submittedName>
        <fullName evidence="2">Uncharacterized protein</fullName>
    </submittedName>
</protein>
<dbReference type="AlphaFoldDB" id="A0A9X2WWJ1"/>
<feature type="transmembrane region" description="Helical" evidence="1">
    <location>
        <begin position="74"/>
        <end position="93"/>
    </location>
</feature>
<sequence length="137" mass="15271">MGLILLPLLILWLGVGIYAIRIGYQVLAGTSQLSYTLSVCAIAMLALLLYLYFGFAQFKENKALWAFEIPMFFAANKLAFGVMILGLLLHWFGQGVLTFAYLKPLPFIMIFTVSFGAMAGVILSDTFMAKFEIQKTH</sequence>
<dbReference type="EMBL" id="JAMTCC010000027">
    <property type="protein sequence ID" value="MCT7946753.1"/>
    <property type="molecule type" value="Genomic_DNA"/>
</dbReference>
<evidence type="ECO:0000313" key="2">
    <source>
        <dbReference type="EMBL" id="MCT7946753.1"/>
    </source>
</evidence>
<keyword evidence="1" id="KW-0812">Transmembrane</keyword>
<dbReference type="RefSeq" id="WP_261273234.1">
    <property type="nucleotide sequence ID" value="NZ_JAMTCC010000027.1"/>
</dbReference>
<keyword evidence="1" id="KW-0472">Membrane</keyword>
<organism evidence="2 3">
    <name type="scientific">Shewanella septentrionalis</name>
    <dbReference type="NCBI Taxonomy" id="2952223"/>
    <lineage>
        <taxon>Bacteria</taxon>
        <taxon>Pseudomonadati</taxon>
        <taxon>Pseudomonadota</taxon>
        <taxon>Gammaproteobacteria</taxon>
        <taxon>Alteromonadales</taxon>
        <taxon>Shewanellaceae</taxon>
        <taxon>Shewanella</taxon>
    </lineage>
</organism>
<keyword evidence="1" id="KW-1133">Transmembrane helix</keyword>
<evidence type="ECO:0000313" key="3">
    <source>
        <dbReference type="Proteomes" id="UP001155604"/>
    </source>
</evidence>
<keyword evidence="3" id="KW-1185">Reference proteome</keyword>
<name>A0A9X2WWJ1_9GAMM</name>
<comment type="caution">
    <text evidence="2">The sequence shown here is derived from an EMBL/GenBank/DDBJ whole genome shotgun (WGS) entry which is preliminary data.</text>
</comment>
<reference evidence="2" key="1">
    <citation type="journal article" date="2023" name="Int. J. Syst. Evol. Microbiol.">
        <title>&lt;i&gt;Shewanella septentrionalis&lt;/i&gt; sp. nov. and &lt;i&gt;Shewanella holmiensis&lt;/i&gt; sp. nov., isolated from Baltic Sea water and sediments.</title>
        <authorList>
            <person name="Martin-Rodriguez A.J."/>
            <person name="Thorell K."/>
            <person name="Joffre E."/>
            <person name="Jensie-Markopoulos S."/>
            <person name="Moore E.R.B."/>
            <person name="Sjoling A."/>
        </authorList>
    </citation>
    <scope>NUCLEOTIDE SEQUENCE</scope>
    <source>
        <strain evidence="2">SP1W3</strain>
    </source>
</reference>
<gene>
    <name evidence="2" type="ORF">NE536_15425</name>
</gene>